<dbReference type="Pfam" id="PF00254">
    <property type="entry name" value="FKBP_C"/>
    <property type="match status" value="1"/>
</dbReference>
<organism evidence="9 10">
    <name type="scientific">Lysobacter brunescens</name>
    <dbReference type="NCBI Taxonomy" id="262323"/>
    <lineage>
        <taxon>Bacteria</taxon>
        <taxon>Pseudomonadati</taxon>
        <taxon>Pseudomonadota</taxon>
        <taxon>Gammaproteobacteria</taxon>
        <taxon>Lysobacterales</taxon>
        <taxon>Lysobacteraceae</taxon>
        <taxon>Lysobacter</taxon>
    </lineage>
</organism>
<dbReference type="InterPro" id="IPR036944">
    <property type="entry name" value="PPIase_FKBP_N_sf"/>
</dbReference>
<evidence type="ECO:0000256" key="3">
    <source>
        <dbReference type="ARBA" id="ARBA00023110"/>
    </source>
</evidence>
<keyword evidence="3 5" id="KW-0697">Rotamase</keyword>
<dbReference type="PANTHER" id="PTHR43811:SF19">
    <property type="entry name" value="39 KDA FK506-BINDING NUCLEAR PROTEIN"/>
    <property type="match status" value="1"/>
</dbReference>
<evidence type="ECO:0000256" key="5">
    <source>
        <dbReference type="PROSITE-ProRule" id="PRU00277"/>
    </source>
</evidence>
<evidence type="ECO:0000256" key="1">
    <source>
        <dbReference type="ARBA" id="ARBA00000971"/>
    </source>
</evidence>
<feature type="signal peptide" evidence="7">
    <location>
        <begin position="1"/>
        <end position="21"/>
    </location>
</feature>
<dbReference type="PANTHER" id="PTHR43811">
    <property type="entry name" value="FKBP-TYPE PEPTIDYL-PROLYL CIS-TRANS ISOMERASE FKPA"/>
    <property type="match status" value="1"/>
</dbReference>
<dbReference type="EMBL" id="JBHTIF010000004">
    <property type="protein sequence ID" value="MFD0727224.1"/>
    <property type="molecule type" value="Genomic_DNA"/>
</dbReference>
<comment type="caution">
    <text evidence="9">The sequence shown here is derived from an EMBL/GenBank/DDBJ whole genome shotgun (WGS) entry which is preliminary data.</text>
</comment>
<dbReference type="PROSITE" id="PS51257">
    <property type="entry name" value="PROKAR_LIPOPROTEIN"/>
    <property type="match status" value="1"/>
</dbReference>
<dbReference type="InterPro" id="IPR000774">
    <property type="entry name" value="PPIase_FKBP_N"/>
</dbReference>
<gene>
    <name evidence="9" type="ORF">ACFQ0E_16640</name>
</gene>
<dbReference type="Gene3D" id="1.10.287.460">
    <property type="entry name" value="Peptidyl-prolyl cis-trans isomerase, FKBP-type, N-terminal domain"/>
    <property type="match status" value="1"/>
</dbReference>
<evidence type="ECO:0000256" key="6">
    <source>
        <dbReference type="RuleBase" id="RU003915"/>
    </source>
</evidence>
<comment type="similarity">
    <text evidence="2 6">Belongs to the FKBP-type PPIase family.</text>
</comment>
<evidence type="ECO:0000256" key="4">
    <source>
        <dbReference type="ARBA" id="ARBA00023235"/>
    </source>
</evidence>
<keyword evidence="4 5" id="KW-0413">Isomerase</keyword>
<evidence type="ECO:0000259" key="8">
    <source>
        <dbReference type="PROSITE" id="PS50059"/>
    </source>
</evidence>
<dbReference type="Proteomes" id="UP001597110">
    <property type="component" value="Unassembled WGS sequence"/>
</dbReference>
<feature type="chain" id="PRO_5046872543" description="Peptidyl-prolyl cis-trans isomerase" evidence="7">
    <location>
        <begin position="22"/>
        <end position="269"/>
    </location>
</feature>
<dbReference type="SUPFAM" id="SSF54534">
    <property type="entry name" value="FKBP-like"/>
    <property type="match status" value="1"/>
</dbReference>
<dbReference type="InterPro" id="IPR046357">
    <property type="entry name" value="PPIase_dom_sf"/>
</dbReference>
<dbReference type="GO" id="GO:0003755">
    <property type="term" value="F:peptidyl-prolyl cis-trans isomerase activity"/>
    <property type="evidence" value="ECO:0007669"/>
    <property type="project" value="UniProtKB-EC"/>
</dbReference>
<dbReference type="Gene3D" id="3.10.50.40">
    <property type="match status" value="1"/>
</dbReference>
<dbReference type="EC" id="5.2.1.8" evidence="6"/>
<sequence length="269" mass="29071">MKLSRHVTLAVATASCVLALAACKPIDKDAAAEGDKKAAEADNKDGKDGALKIPGLATEKQQVSYMIGMDIGKSLKPMKDELDLATLERAIKDTFADKKPLLTDEQAMQVMQGFAQKMQAKQQEEMAKKQAEMEAQGKKNVEEGAKFLADNGKKPGVQTTASGLQYQVITEGKGPKPKADQTVKVHYTGTLLDGTKFDSSHDRNEPAQFMLNAVVPGWTEALQLMPVGSKYKLWIPSKLGYGEQGTPGGPIPPNATLVFEVELLEIVKQ</sequence>
<reference evidence="10" key="1">
    <citation type="journal article" date="2019" name="Int. J. Syst. Evol. Microbiol.">
        <title>The Global Catalogue of Microorganisms (GCM) 10K type strain sequencing project: providing services to taxonomists for standard genome sequencing and annotation.</title>
        <authorList>
            <consortium name="The Broad Institute Genomics Platform"/>
            <consortium name="The Broad Institute Genome Sequencing Center for Infectious Disease"/>
            <person name="Wu L."/>
            <person name="Ma J."/>
        </authorList>
    </citation>
    <scope>NUCLEOTIDE SEQUENCE [LARGE SCALE GENOMIC DNA]</scope>
    <source>
        <strain evidence="10">CCUG 55585</strain>
    </source>
</reference>
<dbReference type="Pfam" id="PF01346">
    <property type="entry name" value="FKBP_N"/>
    <property type="match status" value="1"/>
</dbReference>
<keyword evidence="10" id="KW-1185">Reference proteome</keyword>
<evidence type="ECO:0000256" key="2">
    <source>
        <dbReference type="ARBA" id="ARBA00006577"/>
    </source>
</evidence>
<protein>
    <recommendedName>
        <fullName evidence="6">Peptidyl-prolyl cis-trans isomerase</fullName>
        <ecNumber evidence="6">5.2.1.8</ecNumber>
    </recommendedName>
</protein>
<accession>A0ABW2YGA9</accession>
<dbReference type="PROSITE" id="PS50059">
    <property type="entry name" value="FKBP_PPIASE"/>
    <property type="match status" value="1"/>
</dbReference>
<name>A0ABW2YGA9_9GAMM</name>
<evidence type="ECO:0000256" key="7">
    <source>
        <dbReference type="SAM" id="SignalP"/>
    </source>
</evidence>
<comment type="catalytic activity">
    <reaction evidence="1 5 6">
        <text>[protein]-peptidylproline (omega=180) = [protein]-peptidylproline (omega=0)</text>
        <dbReference type="Rhea" id="RHEA:16237"/>
        <dbReference type="Rhea" id="RHEA-COMP:10747"/>
        <dbReference type="Rhea" id="RHEA-COMP:10748"/>
        <dbReference type="ChEBI" id="CHEBI:83833"/>
        <dbReference type="ChEBI" id="CHEBI:83834"/>
        <dbReference type="EC" id="5.2.1.8"/>
    </reaction>
</comment>
<dbReference type="InterPro" id="IPR001179">
    <property type="entry name" value="PPIase_FKBP_dom"/>
</dbReference>
<evidence type="ECO:0000313" key="9">
    <source>
        <dbReference type="EMBL" id="MFD0727224.1"/>
    </source>
</evidence>
<proteinExistence type="inferred from homology"/>
<dbReference type="RefSeq" id="WP_386825746.1">
    <property type="nucleotide sequence ID" value="NZ_JBHTIF010000004.1"/>
</dbReference>
<keyword evidence="7" id="KW-0732">Signal</keyword>
<evidence type="ECO:0000313" key="10">
    <source>
        <dbReference type="Proteomes" id="UP001597110"/>
    </source>
</evidence>
<feature type="domain" description="PPIase FKBP-type" evidence="8">
    <location>
        <begin position="180"/>
        <end position="267"/>
    </location>
</feature>